<evidence type="ECO:0000259" key="1">
    <source>
        <dbReference type="Pfam" id="PF15702"/>
    </source>
</evidence>
<sequence length="708" mass="81412">MNLKFFARPLSSNLPICRNQLYEDVICSGKYGPVHRVWFSPGHVFVAVRKGTQLFTFDTKPTNKIVEEYKGCLDLQGLNPPICDILVSGINYSLVYIIQINGCVQCWKYRTDYTWVFLQRFDICSASKSEIVSICLHPSQNTLYWCEKQSADIPIENLTYCICKRQLPDDEEKIKEKDLSPVTILLHNCPTSIVYPSMSGLMVFIRNKEPLISMLIAWKTASSKISVFMGSHQVDLEDLGGQQQGVDFKKLAFKLIGTTTKITDSERLRDVIYNPNTIEVRMIEQSGTVRRTVDKTGGDLVISLKMEKDASSDIKWFDFQGIIGAVTNSDIRLYNSSTGQFLRHVQSPDNTEILSLCDISSGMVFNGFYTSQNIYVLERRKQTEKENIERMLSTKNFQTDAVQLSYFEQQKYQCPSSVLYEKITKLRQSWELEMDKLPSTKLIEILNPYLKEYWKLEDLQQRNLDNKLSFPTLCPRDIEDEVLHVLSPETNMKMTARQSWLLLLADTFPQELQRWQCILAPDTVDSPVSSDVAVPMFEHICRLLFKIQPNKLLQYYDRALECLPDLSISACFDDAITAHVQLMLASEQEDCVMHAIELLMKHNQWVKTLDLLKKQTDTPQYYKLFLSTITAMSDEKVLSQFADEIFSLMPELKSFSVLSSVLSNNDKMDDRKETATTQDVFVQNLQDIRIDTVRSYILKKIATSNKNS</sequence>
<name>A0ABQ9EMB9_TEGGR</name>
<organism evidence="2 3">
    <name type="scientific">Tegillarca granosa</name>
    <name type="common">Malaysian cockle</name>
    <name type="synonym">Anadara granosa</name>
    <dbReference type="NCBI Taxonomy" id="220873"/>
    <lineage>
        <taxon>Eukaryota</taxon>
        <taxon>Metazoa</taxon>
        <taxon>Spiralia</taxon>
        <taxon>Lophotrochozoa</taxon>
        <taxon>Mollusca</taxon>
        <taxon>Bivalvia</taxon>
        <taxon>Autobranchia</taxon>
        <taxon>Pteriomorphia</taxon>
        <taxon>Arcoida</taxon>
        <taxon>Arcoidea</taxon>
        <taxon>Arcidae</taxon>
        <taxon>Tegillarca</taxon>
    </lineage>
</organism>
<dbReference type="PANTHER" id="PTHR14696:SF2">
    <property type="entry name" value="BLOC-2 COMPLEX MEMBER HPS6"/>
    <property type="match status" value="1"/>
</dbReference>
<feature type="domain" description="BLOC-2 complex member HPS6 N-terminal" evidence="1">
    <location>
        <begin position="35"/>
        <end position="263"/>
    </location>
</feature>
<dbReference type="Proteomes" id="UP001217089">
    <property type="component" value="Unassembled WGS sequence"/>
</dbReference>
<reference evidence="2 3" key="1">
    <citation type="submission" date="2022-12" db="EMBL/GenBank/DDBJ databases">
        <title>Chromosome-level genome of Tegillarca granosa.</title>
        <authorList>
            <person name="Kim J."/>
        </authorList>
    </citation>
    <scope>NUCLEOTIDE SEQUENCE [LARGE SCALE GENOMIC DNA]</scope>
    <source>
        <strain evidence="2">Teg-2019</strain>
        <tissue evidence="2">Adductor muscle</tissue>
    </source>
</reference>
<comment type="caution">
    <text evidence="2">The sequence shown here is derived from an EMBL/GenBank/DDBJ whole genome shotgun (WGS) entry which is preliminary data.</text>
</comment>
<dbReference type="SUPFAM" id="SSF50978">
    <property type="entry name" value="WD40 repeat-like"/>
    <property type="match status" value="1"/>
</dbReference>
<dbReference type="InterPro" id="IPR036322">
    <property type="entry name" value="WD40_repeat_dom_sf"/>
</dbReference>
<accession>A0ABQ9EMB9</accession>
<dbReference type="InterPro" id="IPR017218">
    <property type="entry name" value="BLOC-2_complex_Hps6_subunit"/>
</dbReference>
<keyword evidence="3" id="KW-1185">Reference proteome</keyword>
<evidence type="ECO:0000313" key="2">
    <source>
        <dbReference type="EMBL" id="KAJ8306381.1"/>
    </source>
</evidence>
<dbReference type="PANTHER" id="PTHR14696">
    <property type="entry name" value="HERMANSKY-PUDLAK SYNDROME 6 PROTEIN"/>
    <property type="match status" value="1"/>
</dbReference>
<dbReference type="InterPro" id="IPR046823">
    <property type="entry name" value="HPS6_N"/>
</dbReference>
<protein>
    <recommendedName>
        <fullName evidence="1">BLOC-2 complex member HPS6 N-terminal domain-containing protein</fullName>
    </recommendedName>
</protein>
<proteinExistence type="predicted"/>
<dbReference type="Pfam" id="PF15702">
    <property type="entry name" value="HPS6"/>
    <property type="match status" value="1"/>
</dbReference>
<gene>
    <name evidence="2" type="ORF">KUTeg_016926</name>
</gene>
<dbReference type="EMBL" id="JARBDR010000813">
    <property type="protein sequence ID" value="KAJ8306381.1"/>
    <property type="molecule type" value="Genomic_DNA"/>
</dbReference>
<evidence type="ECO:0000313" key="3">
    <source>
        <dbReference type="Proteomes" id="UP001217089"/>
    </source>
</evidence>